<keyword evidence="2" id="KW-1185">Reference proteome</keyword>
<proteinExistence type="predicted"/>
<dbReference type="Proteomes" id="UP001281761">
    <property type="component" value="Unassembled WGS sequence"/>
</dbReference>
<gene>
    <name evidence="1" type="ORF">BLNAU_2860</name>
</gene>
<organism evidence="1 2">
    <name type="scientific">Blattamonas nauphoetae</name>
    <dbReference type="NCBI Taxonomy" id="2049346"/>
    <lineage>
        <taxon>Eukaryota</taxon>
        <taxon>Metamonada</taxon>
        <taxon>Preaxostyla</taxon>
        <taxon>Oxymonadida</taxon>
        <taxon>Blattamonas</taxon>
    </lineage>
</organism>
<reference evidence="1 2" key="1">
    <citation type="journal article" date="2022" name="bioRxiv">
        <title>Genomics of Preaxostyla Flagellates Illuminates Evolutionary Transitions and the Path Towards Mitochondrial Loss.</title>
        <authorList>
            <person name="Novak L.V.F."/>
            <person name="Treitli S.C."/>
            <person name="Pyrih J."/>
            <person name="Halakuc P."/>
            <person name="Pipaliya S.V."/>
            <person name="Vacek V."/>
            <person name="Brzon O."/>
            <person name="Soukal P."/>
            <person name="Eme L."/>
            <person name="Dacks J.B."/>
            <person name="Karnkowska A."/>
            <person name="Elias M."/>
            <person name="Hampl V."/>
        </authorList>
    </citation>
    <scope>NUCLEOTIDE SEQUENCE [LARGE SCALE GENOMIC DNA]</scope>
    <source>
        <strain evidence="1">NAU3</strain>
        <tissue evidence="1">Gut</tissue>
    </source>
</reference>
<dbReference type="EMBL" id="JARBJD010000012">
    <property type="protein sequence ID" value="KAK2962200.1"/>
    <property type="molecule type" value="Genomic_DNA"/>
</dbReference>
<sequence>MSEPQMYAVINPVPPITDPNKKFDSSIFAETDDDKVVLSLRQCLMVLDPNKSSDYITDLPDFLNHLLLALHSHHTLVRVLSQFIYVHLTASRAPLFPKDKHFRSLQSAFRDGSIEEQMTLLLLWTRWWIEHSKGELNDPKMEWSDFDFEGFLAADLTETRLFDEAVRFVIVLFLFPLWDEQSFERYLFFFLQFDQTHDAQNRLLSPPRSNASLPSRMTGKIDHVMYSTILSLFHGVVFPPLLTTLICLDIFPSSDRSSKGFTPFFYLNHTSIDHTHRHSFMPMDLFFERQLRFSTRAFFPVTNHSRFCRQRRFLFTPLIGFHSLLFRSIRLSLTDRDIIHMVMLFSHIIKQDSTMSEIFNLFAAYPPPFMVQTFVPSPLSIKDDLVKWSQTLMFCWRFLPITAPFGDCSSLATIFKMFAPLDPSSTEENTLVRGLRHILVNVHYLNIPPHFDSPLIAHLPTVFSSQPSILPCISEEHGIRFLLEPFTPLDPLDQDNEFDDAVDIQHAAYVRVACSHYVPFSAPPDPSDSVMYSLVLEGVHF</sequence>
<protein>
    <submittedName>
        <fullName evidence="1">Uncharacterized protein</fullName>
    </submittedName>
</protein>
<accession>A0ABQ9YEL1</accession>
<comment type="caution">
    <text evidence="1">The sequence shown here is derived from an EMBL/GenBank/DDBJ whole genome shotgun (WGS) entry which is preliminary data.</text>
</comment>
<evidence type="ECO:0000313" key="1">
    <source>
        <dbReference type="EMBL" id="KAK2962200.1"/>
    </source>
</evidence>
<evidence type="ECO:0000313" key="2">
    <source>
        <dbReference type="Proteomes" id="UP001281761"/>
    </source>
</evidence>
<name>A0ABQ9YEL1_9EUKA</name>